<dbReference type="EMBL" id="CP017630">
    <property type="protein sequence ID" value="AOW30828.1"/>
    <property type="molecule type" value="Genomic_DNA"/>
</dbReference>
<reference evidence="4 5" key="1">
    <citation type="journal article" date="2004" name="Proc. Natl. Acad. Sci. U.S.A.">
        <title>The diploid genome sequence of Candida albicans.</title>
        <authorList>
            <person name="Jones T."/>
            <person name="Federspiel N.A."/>
            <person name="Chibana H."/>
            <person name="Dungan J."/>
            <person name="Kalman S."/>
            <person name="Magee B.B."/>
            <person name="Newport G."/>
            <person name="Thorstenson Y.R."/>
            <person name="Agabian N."/>
            <person name="Magee P.T."/>
            <person name="Davis R.W."/>
            <person name="Scherer S."/>
        </authorList>
    </citation>
    <scope>NUCLEOTIDE SEQUENCE [LARGE SCALE GENOMIC DNA]</scope>
    <source>
        <strain evidence="5">SC5314 / ATCC MYA-2876</strain>
    </source>
</reference>
<gene>
    <name evidence="4" type="ordered locus">CAALFM_CR00600CA</name>
    <name evidence="3" type="ordered locus">orf19.7473</name>
</gene>
<dbReference type="GO" id="GO:0030479">
    <property type="term" value="C:actin cortical patch"/>
    <property type="evidence" value="ECO:0000318"/>
    <property type="project" value="GO_Central"/>
</dbReference>
<dbReference type="GO" id="GO:0071933">
    <property type="term" value="F:Arp2/3 complex binding"/>
    <property type="evidence" value="ECO:0000318"/>
    <property type="project" value="GO_Central"/>
</dbReference>
<reference evidence="4 5" key="2">
    <citation type="journal article" date="2007" name="Genome Biol.">
        <title>Assembly of the Candida albicans genome into sixteen supercontigs aligned on the eight chromosomes.</title>
        <authorList>
            <person name="van het Hoog M."/>
            <person name="Rast T.J."/>
            <person name="Martchenko M."/>
            <person name="Grindle S."/>
            <person name="Dignard D."/>
            <person name="Hogues H."/>
            <person name="Cuomo C."/>
            <person name="Berriman M."/>
            <person name="Scherer S."/>
            <person name="Magee B.B."/>
            <person name="Whiteway M."/>
            <person name="Chibana H."/>
            <person name="Nantel A."/>
            <person name="Magee P.T."/>
        </authorList>
    </citation>
    <scope>GENOME REANNOTATION</scope>
    <source>
        <strain evidence="5">SC5314 / ATCC MYA-2876</strain>
    </source>
</reference>
<dbReference type="InterPro" id="IPR030125">
    <property type="entry name" value="SPIN90/Ldb17"/>
</dbReference>
<dbReference type="RefSeq" id="XP_718631.2">
    <property type="nucleotide sequence ID" value="XM_713538.2"/>
</dbReference>
<evidence type="ECO:0000313" key="3">
    <source>
        <dbReference type="CGD" id="CAL0000194294"/>
    </source>
</evidence>
<evidence type="ECO:0000313" key="5">
    <source>
        <dbReference type="Proteomes" id="UP000000559"/>
    </source>
</evidence>
<evidence type="ECO:0000259" key="2">
    <source>
        <dbReference type="Pfam" id="PF09431"/>
    </source>
</evidence>
<feature type="compositionally biased region" description="Low complexity" evidence="1">
    <location>
        <begin position="672"/>
        <end position="685"/>
    </location>
</feature>
<dbReference type="PANTHER" id="PTHR13357">
    <property type="entry name" value="SH3 ADAPTER PROTEIN SPIN90 NCK INTERACTING PROTEIN WITH SH3 DOMAIN"/>
    <property type="match status" value="1"/>
</dbReference>
<dbReference type="GeneID" id="3639660"/>
<feature type="domain" description="SPIN90/Ldb17 leucine-rich" evidence="2">
    <location>
        <begin position="323"/>
        <end position="458"/>
    </location>
</feature>
<dbReference type="GO" id="GO:0051666">
    <property type="term" value="P:actin cortical patch localization"/>
    <property type="evidence" value="ECO:0000318"/>
    <property type="project" value="GO_Central"/>
</dbReference>
<feature type="region of interest" description="Disordered" evidence="1">
    <location>
        <begin position="668"/>
        <end position="690"/>
    </location>
</feature>
<feature type="compositionally biased region" description="Basic and acidic residues" evidence="1">
    <location>
        <begin position="583"/>
        <end position="600"/>
    </location>
</feature>
<dbReference type="CGD" id="CAL0000194294">
    <property type="gene designation" value="orf19.7473"/>
</dbReference>
<feature type="compositionally biased region" description="Pro residues" evidence="1">
    <location>
        <begin position="746"/>
        <end position="757"/>
    </location>
</feature>
<dbReference type="Pfam" id="PF09431">
    <property type="entry name" value="SPIN90_LRD"/>
    <property type="match status" value="1"/>
</dbReference>
<dbReference type="KEGG" id="cal:CAALFM_CR00600CA"/>
<dbReference type="Proteomes" id="UP000000559">
    <property type="component" value="Chromosome R"/>
</dbReference>
<reference evidence="4 5" key="3">
    <citation type="journal article" date="2013" name="Genome Biol.">
        <title>Assembly of a phased diploid Candida albicans genome facilitates allele-specific measurements and provides a simple model for repeat and indel structure.</title>
        <authorList>
            <person name="Muzzey D."/>
            <person name="Schwartz K."/>
            <person name="Weissman J.S."/>
            <person name="Sherlock G."/>
        </authorList>
    </citation>
    <scope>NUCLEOTIDE SEQUENCE [LARGE SCALE GENOMIC DNA]</scope>
    <source>
        <strain evidence="5">SC5314 / ATCC MYA-2876</strain>
    </source>
</reference>
<dbReference type="VEuPathDB" id="FungiDB:CR_00600C_A"/>
<evidence type="ECO:0000256" key="1">
    <source>
        <dbReference type="SAM" id="MobiDB-lite"/>
    </source>
</evidence>
<dbReference type="OrthoDB" id="445362at2759"/>
<dbReference type="InterPro" id="IPR018556">
    <property type="entry name" value="SPIN90/Ldb17_LRD"/>
</dbReference>
<dbReference type="AlphaFoldDB" id="A0A1D8PRQ5"/>
<name>A0A1D8PRQ5_CANAL</name>
<organism evidence="4 5">
    <name type="scientific">Candida albicans (strain SC5314 / ATCC MYA-2876)</name>
    <name type="common">Yeast</name>
    <dbReference type="NCBI Taxonomy" id="237561"/>
    <lineage>
        <taxon>Eukaryota</taxon>
        <taxon>Fungi</taxon>
        <taxon>Dikarya</taxon>
        <taxon>Ascomycota</taxon>
        <taxon>Saccharomycotina</taxon>
        <taxon>Pichiomycetes</taxon>
        <taxon>Debaryomycetaceae</taxon>
        <taxon>Candida/Lodderomyces clade</taxon>
        <taxon>Candida</taxon>
    </lineage>
</organism>
<protein>
    <recommendedName>
        <fullName evidence="2">SPIN90/Ldb17 leucine-rich domain-containing protein</fullName>
    </recommendedName>
</protein>
<dbReference type="GO" id="GO:0000147">
    <property type="term" value="P:actin cortical patch assembly"/>
    <property type="evidence" value="ECO:0000318"/>
    <property type="project" value="GO_Central"/>
</dbReference>
<feature type="region of interest" description="Disordered" evidence="1">
    <location>
        <begin position="718"/>
        <end position="757"/>
    </location>
</feature>
<accession>A0A1D8PRQ5</accession>
<dbReference type="FunCoup" id="A0A1D8PRQ5">
    <property type="interactions" value="13"/>
</dbReference>
<dbReference type="PANTHER" id="PTHR13357:SF1">
    <property type="entry name" value="NCK-INTERACTING PROTEIN WITH SH3 DOMAIN"/>
    <property type="match status" value="1"/>
</dbReference>
<dbReference type="OMA" id="NEQFLMK"/>
<evidence type="ECO:0000313" key="4">
    <source>
        <dbReference type="EMBL" id="AOW30828.1"/>
    </source>
</evidence>
<dbReference type="STRING" id="237561.A0A1D8PRQ5"/>
<keyword evidence="5" id="KW-1185">Reference proteome</keyword>
<proteinExistence type="predicted"/>
<dbReference type="SMR" id="A0A1D8PRQ5"/>
<dbReference type="eggNOG" id="KOG4035">
    <property type="taxonomic scope" value="Eukaryota"/>
</dbReference>
<feature type="region of interest" description="Disordered" evidence="1">
    <location>
        <begin position="521"/>
        <end position="555"/>
    </location>
</feature>
<dbReference type="InParanoid" id="A0A1D8PRQ5"/>
<sequence>MNSFISEDSDYYYENNNNDNININERVEPYSSSLSLPLHTFPSSTISLVSNPRDFLEEEISTILINSDSSECNENFSIFIKCILDNVYNTSNKDKSSSSTTLPSSSSYEEISYYSLKLLTSNLFIKNFQFCVGKILAFLKMFTQITQTWLEEKEEVNDQSSCVKYESECLKEFLCITLLLLLKIKNSEDESTLDGNDSIISSDSASTNATTTTTDGLKLIEVDYLFQTLRQYHMMSIMSEFINTEIMAIDKHKSKFVILKFSCDIIFEYFYRVEILSDIELSELINDSNNNKNLISTLVQYLLHNENFNNYDLDADDFNNEDKLIAYEELKLLLLINEQFLMKSFNTNNKNLVFDELMMGNITNGNLNNITGFINLLIYHLNREESHIIKILILKFLYLVFTSSSTCKLIYLNDLKILIDILLRELNDLDYNENIVLTMTYLRVLYPILMFSELCEINGNRNRNGYGHGYKSQEILETLRNIIINSEIKSVETEEELSISKLAVKCMNVKWLKKSVQNQDSKQGMVIPSTKSTTTKSLPTQNSNSPEEEDEEDEKIKLNEEINTSKESLTNSFTRVASVRASSRSDYHKHTTVHNIERKNSMKSSSTNSKTNNSNDHDDSNDMIMENNGNIFLSKFSKMSINDNSNRGSRQLTNNTSMSDSLLYNSRKNTQSERTNNNNNSNQNNRDNHNILDLPTEYLISKPLPKLPIPEKRQNMMIYDNNKNSSTSSLNSNSSLKQKALKKKAPPPPPPPPRRRK</sequence>
<feature type="compositionally biased region" description="Low complexity" evidence="1">
    <location>
        <begin position="721"/>
        <end position="738"/>
    </location>
</feature>
<feature type="compositionally biased region" description="Low complexity" evidence="1">
    <location>
        <begin position="602"/>
        <end position="614"/>
    </location>
</feature>
<dbReference type="GO" id="GO:0006897">
    <property type="term" value="P:endocytosis"/>
    <property type="evidence" value="ECO:0000318"/>
    <property type="project" value="GO_Central"/>
</dbReference>
<feature type="region of interest" description="Disordered" evidence="1">
    <location>
        <begin position="579"/>
        <end position="625"/>
    </location>
</feature>
<feature type="region of interest" description="Disordered" evidence="1">
    <location>
        <begin position="642"/>
        <end position="661"/>
    </location>
</feature>